<evidence type="ECO:0000313" key="2">
    <source>
        <dbReference type="Proteomes" id="UP000187158"/>
    </source>
</evidence>
<protein>
    <recommendedName>
        <fullName evidence="3">Four helix bundle protein</fullName>
    </recommendedName>
</protein>
<proteinExistence type="predicted"/>
<evidence type="ECO:0000313" key="1">
    <source>
        <dbReference type="EMBL" id="OMD02417.1"/>
    </source>
</evidence>
<reference evidence="1 2" key="1">
    <citation type="submission" date="2016-11" db="EMBL/GenBank/DDBJ databases">
        <title>Paenibacillus species isolates.</title>
        <authorList>
            <person name="Beno S.M."/>
        </authorList>
    </citation>
    <scope>NUCLEOTIDE SEQUENCE [LARGE SCALE GENOMIC DNA]</scope>
    <source>
        <strain evidence="1 2">FSL H7-0433</strain>
    </source>
</reference>
<keyword evidence="2" id="KW-1185">Reference proteome</keyword>
<name>A0ABX3GGK6_9BACL</name>
<comment type="caution">
    <text evidence="1">The sequence shown here is derived from an EMBL/GenBank/DDBJ whole genome shotgun (WGS) entry which is preliminary data.</text>
</comment>
<organism evidence="1 2">
    <name type="scientific">Paenibacillus odorifer</name>
    <dbReference type="NCBI Taxonomy" id="189426"/>
    <lineage>
        <taxon>Bacteria</taxon>
        <taxon>Bacillati</taxon>
        <taxon>Bacillota</taxon>
        <taxon>Bacilli</taxon>
        <taxon>Bacillales</taxon>
        <taxon>Paenibacillaceae</taxon>
        <taxon>Paenibacillus</taxon>
    </lineage>
</organism>
<sequence>MTLSSLLIVQLNIKEQERAAQYRAALKLAASTIAVNVSEVRKSLLERRLLFSRNPLIVESTLVSCRNLRIELTFEFKDDRLGPKHRTSS</sequence>
<dbReference type="EMBL" id="MPVP01000528">
    <property type="protein sequence ID" value="OMD02417.1"/>
    <property type="molecule type" value="Genomic_DNA"/>
</dbReference>
<accession>A0ABX3GGK6</accession>
<dbReference type="Proteomes" id="UP000187158">
    <property type="component" value="Unassembled WGS sequence"/>
</dbReference>
<evidence type="ECO:0008006" key="3">
    <source>
        <dbReference type="Google" id="ProtNLM"/>
    </source>
</evidence>
<gene>
    <name evidence="1" type="ORF">BSO21_32385</name>
</gene>